<evidence type="ECO:0000256" key="10">
    <source>
        <dbReference type="ARBA" id="ARBA00042101"/>
    </source>
</evidence>
<dbReference type="PRINTS" id="PR00802">
    <property type="entry name" value="SERUMALBUMIN"/>
</dbReference>
<proteinExistence type="predicted"/>
<keyword evidence="7" id="KW-0325">Glycoprotein</keyword>
<evidence type="ECO:0000313" key="13">
    <source>
        <dbReference type="EMBL" id="KAK7830892.1"/>
    </source>
</evidence>
<keyword evidence="5" id="KW-0677">Repeat</keyword>
<comment type="subcellular location">
    <subcellularLocation>
        <location evidence="1">Secreted</location>
    </subcellularLocation>
</comment>
<dbReference type="PANTHER" id="PTHR11385:SF7">
    <property type="entry name" value="ALPHA-FETOPROTEIN"/>
    <property type="match status" value="1"/>
</dbReference>
<evidence type="ECO:0000256" key="3">
    <source>
        <dbReference type="ARBA" id="ARBA00022641"/>
    </source>
</evidence>
<dbReference type="Proteomes" id="UP001488838">
    <property type="component" value="Unassembled WGS sequence"/>
</dbReference>
<evidence type="ECO:0000256" key="5">
    <source>
        <dbReference type="ARBA" id="ARBA00022737"/>
    </source>
</evidence>
<keyword evidence="6" id="KW-1015">Disulfide bond</keyword>
<dbReference type="InterPro" id="IPR014760">
    <property type="entry name" value="Serum_albumin_N"/>
</dbReference>
<dbReference type="Pfam" id="PF00273">
    <property type="entry name" value="Serum_albumin"/>
    <property type="match status" value="1"/>
</dbReference>
<evidence type="ECO:0000313" key="14">
    <source>
        <dbReference type="Proteomes" id="UP001488838"/>
    </source>
</evidence>
<keyword evidence="2" id="KW-0964">Secreted</keyword>
<evidence type="ECO:0000256" key="9">
    <source>
        <dbReference type="ARBA" id="ARBA00041316"/>
    </source>
</evidence>
<feature type="signal peptide" evidence="11">
    <location>
        <begin position="1"/>
        <end position="18"/>
    </location>
</feature>
<evidence type="ECO:0000256" key="7">
    <source>
        <dbReference type="ARBA" id="ARBA00023180"/>
    </source>
</evidence>
<dbReference type="CDD" id="cd00015">
    <property type="entry name" value="ALBUMIN"/>
    <property type="match status" value="1"/>
</dbReference>
<sequence>MKWRASILVVFLLSFADSKVLHRNEFGIDEKITCQNLFCFSASTLDSSQCSTEKNLLSLATITFSQLVPEATMEEVSKMTSDVLTAIKKPSSDEQHGGCLENQMSVFLDEICHEKELSDKYGFADCCSQSGDKRHQCLLARKKTASATVLPFNFPEAAESCKAYKENREMFMNRVIYEVSRRYSFMYAPAILSLAAQYDKAVPVCCKAENPEECFQTKVVTLCSSVNLDGV</sequence>
<reference evidence="13 14" key="1">
    <citation type="journal article" date="2023" name="bioRxiv">
        <title>Conserved and derived expression patterns and positive selection on dental genes reveal complex evolutionary context of ever-growing rodent molars.</title>
        <authorList>
            <person name="Calamari Z.T."/>
            <person name="Song A."/>
            <person name="Cohen E."/>
            <person name="Akter M."/>
            <person name="Roy R.D."/>
            <person name="Hallikas O."/>
            <person name="Christensen M.M."/>
            <person name="Li P."/>
            <person name="Marangoni P."/>
            <person name="Jernvall J."/>
            <person name="Klein O.D."/>
        </authorList>
    </citation>
    <scope>NUCLEOTIDE SEQUENCE [LARGE SCALE GENOMIC DNA]</scope>
    <source>
        <strain evidence="13">V071</strain>
    </source>
</reference>
<name>A0AAW0JWG8_MYOGA</name>
<evidence type="ECO:0000256" key="6">
    <source>
        <dbReference type="ARBA" id="ARBA00023157"/>
    </source>
</evidence>
<dbReference type="PROSITE" id="PS51438">
    <property type="entry name" value="ALBUMIN_2"/>
    <property type="match status" value="1"/>
</dbReference>
<accession>A0AAW0JWG8</accession>
<dbReference type="FunFam" id="1.10.246.10:FF:000001">
    <property type="entry name" value="Serum albumin"/>
    <property type="match status" value="1"/>
</dbReference>
<feature type="domain" description="Albumin" evidence="12">
    <location>
        <begin position="33"/>
        <end position="224"/>
    </location>
</feature>
<dbReference type="PANTHER" id="PTHR11385">
    <property type="entry name" value="SERUM ALBUMIN-RELATED"/>
    <property type="match status" value="1"/>
</dbReference>
<dbReference type="SUPFAM" id="SSF48552">
    <property type="entry name" value="Serum albumin-like"/>
    <property type="match status" value="1"/>
</dbReference>
<dbReference type="GO" id="GO:0036094">
    <property type="term" value="F:small molecule binding"/>
    <property type="evidence" value="ECO:0007669"/>
    <property type="project" value="TreeGrafter"/>
</dbReference>
<dbReference type="GO" id="GO:0072562">
    <property type="term" value="C:blood microparticle"/>
    <property type="evidence" value="ECO:0007669"/>
    <property type="project" value="TreeGrafter"/>
</dbReference>
<feature type="chain" id="PRO_5043979278" description="Alpha-fetoprotein" evidence="11">
    <location>
        <begin position="19"/>
        <end position="231"/>
    </location>
</feature>
<dbReference type="Gene3D" id="1.10.246.10">
    <property type="match status" value="2"/>
</dbReference>
<dbReference type="InterPro" id="IPR000264">
    <property type="entry name" value="ALB/AFP/VDB"/>
</dbReference>
<evidence type="ECO:0000256" key="1">
    <source>
        <dbReference type="ARBA" id="ARBA00004613"/>
    </source>
</evidence>
<keyword evidence="14" id="KW-1185">Reference proteome</keyword>
<dbReference type="SMART" id="SM00103">
    <property type="entry name" value="ALBUMIN"/>
    <property type="match status" value="1"/>
</dbReference>
<dbReference type="InterPro" id="IPR021177">
    <property type="entry name" value="Serum_albumin/AFP/Afamin"/>
</dbReference>
<evidence type="ECO:0000259" key="12">
    <source>
        <dbReference type="PROSITE" id="PS51438"/>
    </source>
</evidence>
<dbReference type="EMBL" id="JBBHLL010000016">
    <property type="protein sequence ID" value="KAK7830892.1"/>
    <property type="molecule type" value="Genomic_DNA"/>
</dbReference>
<dbReference type="InterPro" id="IPR020858">
    <property type="entry name" value="Serum_albumin-like"/>
</dbReference>
<dbReference type="GO" id="GO:0005737">
    <property type="term" value="C:cytoplasm"/>
    <property type="evidence" value="ECO:0007669"/>
    <property type="project" value="TreeGrafter"/>
</dbReference>
<evidence type="ECO:0000256" key="8">
    <source>
        <dbReference type="ARBA" id="ARBA00039821"/>
    </source>
</evidence>
<dbReference type="AlphaFoldDB" id="A0AAW0JWG8"/>
<comment type="caution">
    <text evidence="13">The sequence shown here is derived from an EMBL/GenBank/DDBJ whole genome shotgun (WGS) entry which is preliminary data.</text>
</comment>
<keyword evidence="4 11" id="KW-0732">Signal</keyword>
<organism evidence="13 14">
    <name type="scientific">Myodes glareolus</name>
    <name type="common">Bank vole</name>
    <name type="synonym">Clethrionomys glareolus</name>
    <dbReference type="NCBI Taxonomy" id="447135"/>
    <lineage>
        <taxon>Eukaryota</taxon>
        <taxon>Metazoa</taxon>
        <taxon>Chordata</taxon>
        <taxon>Craniata</taxon>
        <taxon>Vertebrata</taxon>
        <taxon>Euteleostomi</taxon>
        <taxon>Mammalia</taxon>
        <taxon>Eutheria</taxon>
        <taxon>Euarchontoglires</taxon>
        <taxon>Glires</taxon>
        <taxon>Rodentia</taxon>
        <taxon>Myomorpha</taxon>
        <taxon>Muroidea</taxon>
        <taxon>Cricetidae</taxon>
        <taxon>Arvicolinae</taxon>
        <taxon>Myodes</taxon>
    </lineage>
</organism>
<gene>
    <name evidence="13" type="ORF">U0070_018436</name>
</gene>
<dbReference type="PRINTS" id="PR00803">
    <property type="entry name" value="AFETOPROTEIN"/>
</dbReference>
<evidence type="ECO:0000256" key="2">
    <source>
        <dbReference type="ARBA" id="ARBA00022525"/>
    </source>
</evidence>
<evidence type="ECO:0000256" key="4">
    <source>
        <dbReference type="ARBA" id="ARBA00022729"/>
    </source>
</evidence>
<protein>
    <recommendedName>
        <fullName evidence="8">Alpha-fetoprotein</fullName>
    </recommendedName>
    <alternativeName>
        <fullName evidence="9">Alpha-1-fetoprotein</fullName>
    </alternativeName>
    <alternativeName>
        <fullName evidence="10">Alpha-fetoglobulin</fullName>
    </alternativeName>
</protein>
<keyword evidence="3" id="KW-0765">Sulfation</keyword>
<evidence type="ECO:0000256" key="11">
    <source>
        <dbReference type="SAM" id="SignalP"/>
    </source>
</evidence>